<evidence type="ECO:0000313" key="6">
    <source>
        <dbReference type="EnsemblPlants" id="ORUFI04G17450.1"/>
    </source>
</evidence>
<evidence type="ECO:0000259" key="5">
    <source>
        <dbReference type="PROSITE" id="PS51649"/>
    </source>
</evidence>
<evidence type="ECO:0000313" key="7">
    <source>
        <dbReference type="Proteomes" id="UP000008022"/>
    </source>
</evidence>
<name>A0A0E0PAJ0_ORYRU</name>
<dbReference type="InterPro" id="IPR027356">
    <property type="entry name" value="NPH3_dom"/>
</dbReference>
<dbReference type="PROSITE" id="PS51649">
    <property type="entry name" value="NPH3"/>
    <property type="match status" value="1"/>
</dbReference>
<keyword evidence="7" id="KW-1185">Reference proteome</keyword>
<organism evidence="6 7">
    <name type="scientific">Oryza rufipogon</name>
    <name type="common">Brownbeard rice</name>
    <name type="synonym">Asian wild rice</name>
    <dbReference type="NCBI Taxonomy" id="4529"/>
    <lineage>
        <taxon>Eukaryota</taxon>
        <taxon>Viridiplantae</taxon>
        <taxon>Streptophyta</taxon>
        <taxon>Embryophyta</taxon>
        <taxon>Tracheophyta</taxon>
        <taxon>Spermatophyta</taxon>
        <taxon>Magnoliopsida</taxon>
        <taxon>Liliopsida</taxon>
        <taxon>Poales</taxon>
        <taxon>Poaceae</taxon>
        <taxon>BOP clade</taxon>
        <taxon>Oryzoideae</taxon>
        <taxon>Oryzeae</taxon>
        <taxon>Oryzinae</taxon>
        <taxon>Oryza</taxon>
    </lineage>
</organism>
<comment type="similarity">
    <text evidence="3">Belongs to the NPH3 family.</text>
</comment>
<dbReference type="Pfam" id="PF03000">
    <property type="entry name" value="NPH3"/>
    <property type="match status" value="1"/>
</dbReference>
<feature type="region of interest" description="Disordered" evidence="4">
    <location>
        <begin position="354"/>
        <end position="385"/>
    </location>
</feature>
<dbReference type="GO" id="GO:0016567">
    <property type="term" value="P:protein ubiquitination"/>
    <property type="evidence" value="ECO:0007669"/>
    <property type="project" value="UniProtKB-UniPathway"/>
</dbReference>
<proteinExistence type="inferred from homology"/>
<accession>A0A0E0PAJ0</accession>
<reference evidence="6" key="2">
    <citation type="submission" date="2015-06" db="UniProtKB">
        <authorList>
            <consortium name="EnsemblPlants"/>
        </authorList>
    </citation>
    <scope>IDENTIFICATION</scope>
</reference>
<comment type="pathway">
    <text evidence="1">Protein modification; protein ubiquitination.</text>
</comment>
<protein>
    <recommendedName>
        <fullName evidence="5">NPH3 domain-containing protein</fullName>
    </recommendedName>
</protein>
<dbReference type="Gene3D" id="3.30.710.10">
    <property type="entry name" value="Potassium Channel Kv1.1, Chain A"/>
    <property type="match status" value="1"/>
</dbReference>
<evidence type="ECO:0000256" key="3">
    <source>
        <dbReference type="PROSITE-ProRule" id="PRU00982"/>
    </source>
</evidence>
<evidence type="ECO:0000256" key="1">
    <source>
        <dbReference type="ARBA" id="ARBA00004906"/>
    </source>
</evidence>
<dbReference type="InterPro" id="IPR043454">
    <property type="entry name" value="NPH3/RPT2-like"/>
</dbReference>
<dbReference type="Gramene" id="ORUFI04G17450.1">
    <property type="protein sequence ID" value="ORUFI04G17450.1"/>
    <property type="gene ID" value="ORUFI04G17450"/>
</dbReference>
<dbReference type="SUPFAM" id="SSF54695">
    <property type="entry name" value="POZ domain"/>
    <property type="match status" value="1"/>
</dbReference>
<dbReference type="UniPathway" id="UPA00143"/>
<dbReference type="AlphaFoldDB" id="A0A0E0PAJ0"/>
<dbReference type="EnsemblPlants" id="ORUFI04G17450.1">
    <property type="protein sequence ID" value="ORUFI04G17450.1"/>
    <property type="gene ID" value="ORUFI04G17450"/>
</dbReference>
<reference evidence="7" key="1">
    <citation type="submission" date="2013-06" db="EMBL/GenBank/DDBJ databases">
        <authorList>
            <person name="Zhao Q."/>
        </authorList>
    </citation>
    <scope>NUCLEOTIDE SEQUENCE</scope>
    <source>
        <strain evidence="7">cv. W1943</strain>
    </source>
</reference>
<evidence type="ECO:0000256" key="2">
    <source>
        <dbReference type="ARBA" id="ARBA00022786"/>
    </source>
</evidence>
<dbReference type="PANTHER" id="PTHR32370">
    <property type="entry name" value="OS12G0117600 PROTEIN"/>
    <property type="match status" value="1"/>
</dbReference>
<feature type="domain" description="NPH3" evidence="5">
    <location>
        <begin position="191"/>
        <end position="500"/>
    </location>
</feature>
<dbReference type="eggNOG" id="ENOG502QSYM">
    <property type="taxonomic scope" value="Eukaryota"/>
</dbReference>
<dbReference type="HOGENOM" id="CLU_005994_5_2_1"/>
<evidence type="ECO:0000256" key="4">
    <source>
        <dbReference type="SAM" id="MobiDB-lite"/>
    </source>
</evidence>
<keyword evidence="2" id="KW-0833">Ubl conjugation pathway</keyword>
<dbReference type="Proteomes" id="UP000008022">
    <property type="component" value="Unassembled WGS sequence"/>
</dbReference>
<feature type="region of interest" description="Disordered" evidence="4">
    <location>
        <begin position="523"/>
        <end position="546"/>
    </location>
</feature>
<dbReference type="InterPro" id="IPR011333">
    <property type="entry name" value="SKP1/BTB/POZ_sf"/>
</dbReference>
<dbReference type="OMA" id="WWARDIS"/>
<sequence length="628" mass="66362">MRVMKLGNRPDTFFSSGPVRSVSTDLATDMQILVDGCLFRLHKFPLLSKCMWLQALCVESGDGGGAVELPAFPGGAEAFEACAKFCYGVAVTIGPHNVVAVRCAAARLGMSEAADRGNLAAKLDAFLSSCLLRRWKDALAVLHSTRRYAALCEELGVTSRCVDAVAALAVADPSGDASGAVPAGSSSSSPPWWARDISELGVDLFWRVMVAVKATGTVRGKAIGDALKAYARRWLPIAAKNHHAAERTAGGAANAERATKNHRLLVEKIVSLLPAERNAVSCGFLLKLLKAANILGASPASKAELTRRVASQLEDANVSDLLIPAAPPCAGGALYDVDAVVAILEEFALRQAAASGRPEGSPGRAGRHRRSMSAESGELEGARRSTSMAAVSHGAMVRVGKLVDGFLAVVATKDARTPLDKMIAVAEAVPDYARPEHDDLYRAIDTYLRAHPEMDKSSRKKLCRVLNCRKLSEKASMHAAQNELLPLRVVVQVLFFENARAAGLSSGHGNRVAARFPGDGGDVSALLGTGRPRTTEENGKDGQSPAAAAAAAGSVAADGDWSVEGLRRAASRVATLKMRLEEEDAGDEAFVHRTRAGLARSASSRVTAAAGRSKRMLTRLWPTSRTFT</sequence>